<dbReference type="Proteomes" id="UP000283458">
    <property type="component" value="Unassembled WGS sequence"/>
</dbReference>
<dbReference type="EMBL" id="QYUL01000003">
    <property type="protein sequence ID" value="RJF79270.1"/>
    <property type="molecule type" value="Genomic_DNA"/>
</dbReference>
<evidence type="ECO:0000313" key="8">
    <source>
        <dbReference type="Proteomes" id="UP000283458"/>
    </source>
</evidence>
<comment type="caution">
    <text evidence="7">The sequence shown here is derived from an EMBL/GenBank/DDBJ whole genome shotgun (WGS) entry which is preliminary data.</text>
</comment>
<evidence type="ECO:0000313" key="7">
    <source>
        <dbReference type="EMBL" id="RJF79270.1"/>
    </source>
</evidence>
<dbReference type="InterPro" id="IPR051455">
    <property type="entry name" value="Bact_solute-bind_prot3"/>
</dbReference>
<feature type="domain" description="Solute-binding protein family 3/N-terminal" evidence="6">
    <location>
        <begin position="37"/>
        <end position="258"/>
    </location>
</feature>
<gene>
    <name evidence="7" type="ORF">D3877_20910</name>
</gene>
<evidence type="ECO:0000256" key="4">
    <source>
        <dbReference type="RuleBase" id="RU003744"/>
    </source>
</evidence>
<evidence type="ECO:0000256" key="3">
    <source>
        <dbReference type="ARBA" id="ARBA00022729"/>
    </source>
</evidence>
<dbReference type="PANTHER" id="PTHR30085">
    <property type="entry name" value="AMINO ACID ABC TRANSPORTER PERMEASE"/>
    <property type="match status" value="1"/>
</dbReference>
<dbReference type="PROSITE" id="PS01039">
    <property type="entry name" value="SBP_BACTERIAL_3"/>
    <property type="match status" value="1"/>
</dbReference>
<evidence type="ECO:0000256" key="1">
    <source>
        <dbReference type="ARBA" id="ARBA00010333"/>
    </source>
</evidence>
<reference evidence="7 8" key="1">
    <citation type="submission" date="2018-09" db="EMBL/GenBank/DDBJ databases">
        <authorList>
            <person name="Zhu H."/>
        </authorList>
    </citation>
    <scope>NUCLEOTIDE SEQUENCE [LARGE SCALE GENOMIC DNA]</scope>
    <source>
        <strain evidence="7 8">K2W22B-5</strain>
    </source>
</reference>
<dbReference type="InterPro" id="IPR001638">
    <property type="entry name" value="Solute-binding_3/MltF_N"/>
</dbReference>
<dbReference type="Gene3D" id="3.40.190.10">
    <property type="entry name" value="Periplasmic binding protein-like II"/>
    <property type="match status" value="2"/>
</dbReference>
<dbReference type="GO" id="GO:0005576">
    <property type="term" value="C:extracellular region"/>
    <property type="evidence" value="ECO:0007669"/>
    <property type="project" value="TreeGrafter"/>
</dbReference>
<evidence type="ECO:0000256" key="5">
    <source>
        <dbReference type="SAM" id="SignalP"/>
    </source>
</evidence>
<dbReference type="GO" id="GO:0006865">
    <property type="term" value="P:amino acid transport"/>
    <property type="evidence" value="ECO:0007669"/>
    <property type="project" value="TreeGrafter"/>
</dbReference>
<proteinExistence type="inferred from homology"/>
<keyword evidence="2" id="KW-0813">Transport</keyword>
<keyword evidence="3 5" id="KW-0732">Signal</keyword>
<name>A0A418VS15_9PROT</name>
<organism evidence="7 8">
    <name type="scientific">Azospirillum cavernae</name>
    <dbReference type="NCBI Taxonomy" id="2320860"/>
    <lineage>
        <taxon>Bacteria</taxon>
        <taxon>Pseudomonadati</taxon>
        <taxon>Pseudomonadota</taxon>
        <taxon>Alphaproteobacteria</taxon>
        <taxon>Rhodospirillales</taxon>
        <taxon>Azospirillaceae</taxon>
        <taxon>Azospirillum</taxon>
    </lineage>
</organism>
<feature type="chain" id="PRO_5019583956" evidence="5">
    <location>
        <begin position="26"/>
        <end position="270"/>
    </location>
</feature>
<dbReference type="InterPro" id="IPR018313">
    <property type="entry name" value="SBP_3_CS"/>
</dbReference>
<dbReference type="Pfam" id="PF00497">
    <property type="entry name" value="SBP_bac_3"/>
    <property type="match status" value="1"/>
</dbReference>
<evidence type="ECO:0000259" key="6">
    <source>
        <dbReference type="SMART" id="SM00062"/>
    </source>
</evidence>
<sequence>MTMKWAAVAMAGILLGSSFAGSAKADGVLDEVKKRGQLVVGNKTDFAPFGALNASGEPAGFEIDLARDVAKRLGVELKIVPVVSANRMQFLQQGKIDLMIATMSYRPERAEAVEVVQPAYYASAQSLLAPKNASPKLTAWEDLRDKKVCGVQGAFYNADVAAFGAQIVNFKDTTEALNGLKDGKCVGMAFDITFFAGKLQEPEWAAYELPLPSRNDDPWVLAVKKGETAFHEYMVGVVKDWHKTGKLIELEGTWKLPASSFLKAQKEKNS</sequence>
<dbReference type="CDD" id="cd13693">
    <property type="entry name" value="PBP2_polar_AA"/>
    <property type="match status" value="1"/>
</dbReference>
<keyword evidence="8" id="KW-1185">Reference proteome</keyword>
<dbReference type="SMART" id="SM00062">
    <property type="entry name" value="PBPb"/>
    <property type="match status" value="1"/>
</dbReference>
<dbReference type="AlphaFoldDB" id="A0A418VS15"/>
<comment type="similarity">
    <text evidence="1 4">Belongs to the bacterial solute-binding protein 3 family.</text>
</comment>
<protein>
    <submittedName>
        <fullName evidence="7">ABC transporter substrate-binding protein</fullName>
    </submittedName>
</protein>
<accession>A0A418VS15</accession>
<dbReference type="GO" id="GO:0030288">
    <property type="term" value="C:outer membrane-bounded periplasmic space"/>
    <property type="evidence" value="ECO:0007669"/>
    <property type="project" value="TreeGrafter"/>
</dbReference>
<evidence type="ECO:0000256" key="2">
    <source>
        <dbReference type="ARBA" id="ARBA00022448"/>
    </source>
</evidence>
<dbReference type="PANTHER" id="PTHR30085:SF6">
    <property type="entry name" value="ABC TRANSPORTER GLUTAMINE-BINDING PROTEIN GLNH"/>
    <property type="match status" value="1"/>
</dbReference>
<feature type="signal peptide" evidence="5">
    <location>
        <begin position="1"/>
        <end position="25"/>
    </location>
</feature>
<dbReference type="SUPFAM" id="SSF53850">
    <property type="entry name" value="Periplasmic binding protein-like II"/>
    <property type="match status" value="1"/>
</dbReference>